<sequence>MQDGIMIDERYQRFCATTYLPAYLPTYLPTHPKLHKAMAVVASCAKPFQERSVIVIGACAVLR</sequence>
<name>A0A6A6WEN7_9PEZI</name>
<dbReference type="RefSeq" id="XP_033602498.1">
    <property type="nucleotide sequence ID" value="XM_033743726.1"/>
</dbReference>
<evidence type="ECO:0000313" key="1">
    <source>
        <dbReference type="EMBL" id="KAF2760047.1"/>
    </source>
</evidence>
<dbReference type="AlphaFoldDB" id="A0A6A6WEN7"/>
<organism evidence="1 2">
    <name type="scientific">Pseudovirgaria hyperparasitica</name>
    <dbReference type="NCBI Taxonomy" id="470096"/>
    <lineage>
        <taxon>Eukaryota</taxon>
        <taxon>Fungi</taxon>
        <taxon>Dikarya</taxon>
        <taxon>Ascomycota</taxon>
        <taxon>Pezizomycotina</taxon>
        <taxon>Dothideomycetes</taxon>
        <taxon>Dothideomycetes incertae sedis</taxon>
        <taxon>Acrospermales</taxon>
        <taxon>Acrospermaceae</taxon>
        <taxon>Pseudovirgaria</taxon>
    </lineage>
</organism>
<proteinExistence type="predicted"/>
<dbReference type="EMBL" id="ML996569">
    <property type="protein sequence ID" value="KAF2760047.1"/>
    <property type="molecule type" value="Genomic_DNA"/>
</dbReference>
<protein>
    <submittedName>
        <fullName evidence="1">Uncharacterized protein</fullName>
    </submittedName>
</protein>
<gene>
    <name evidence="1" type="ORF">EJ05DRAFT_475061</name>
</gene>
<keyword evidence="2" id="KW-1185">Reference proteome</keyword>
<dbReference type="GeneID" id="54484780"/>
<reference evidence="1" key="1">
    <citation type="journal article" date="2020" name="Stud. Mycol.">
        <title>101 Dothideomycetes genomes: a test case for predicting lifestyles and emergence of pathogens.</title>
        <authorList>
            <person name="Haridas S."/>
            <person name="Albert R."/>
            <person name="Binder M."/>
            <person name="Bloem J."/>
            <person name="Labutti K."/>
            <person name="Salamov A."/>
            <person name="Andreopoulos B."/>
            <person name="Baker S."/>
            <person name="Barry K."/>
            <person name="Bills G."/>
            <person name="Bluhm B."/>
            <person name="Cannon C."/>
            <person name="Castanera R."/>
            <person name="Culley D."/>
            <person name="Daum C."/>
            <person name="Ezra D."/>
            <person name="Gonzalez J."/>
            <person name="Henrissat B."/>
            <person name="Kuo A."/>
            <person name="Liang C."/>
            <person name="Lipzen A."/>
            <person name="Lutzoni F."/>
            <person name="Magnuson J."/>
            <person name="Mondo S."/>
            <person name="Nolan M."/>
            <person name="Ohm R."/>
            <person name="Pangilinan J."/>
            <person name="Park H.-J."/>
            <person name="Ramirez L."/>
            <person name="Alfaro M."/>
            <person name="Sun H."/>
            <person name="Tritt A."/>
            <person name="Yoshinaga Y."/>
            <person name="Zwiers L.-H."/>
            <person name="Turgeon B."/>
            <person name="Goodwin S."/>
            <person name="Spatafora J."/>
            <person name="Crous P."/>
            <person name="Grigoriev I."/>
        </authorList>
    </citation>
    <scope>NUCLEOTIDE SEQUENCE</scope>
    <source>
        <strain evidence="1">CBS 121739</strain>
    </source>
</reference>
<dbReference type="Proteomes" id="UP000799437">
    <property type="component" value="Unassembled WGS sequence"/>
</dbReference>
<accession>A0A6A6WEN7</accession>
<evidence type="ECO:0000313" key="2">
    <source>
        <dbReference type="Proteomes" id="UP000799437"/>
    </source>
</evidence>